<dbReference type="InterPro" id="IPR039076">
    <property type="entry name" value="DivIC"/>
</dbReference>
<protein>
    <submittedName>
        <fullName evidence="2">Putative cell division protein FtsL</fullName>
    </submittedName>
</protein>
<proteinExistence type="predicted"/>
<keyword evidence="1" id="KW-0175">Coiled coil</keyword>
<dbReference type="PANTHER" id="PTHR40027:SF1">
    <property type="entry name" value="CELL DIVISION PROTEIN DIVIC"/>
    <property type="match status" value="1"/>
</dbReference>
<keyword evidence="2" id="KW-0131">Cell cycle</keyword>
<dbReference type="GO" id="GO:0051301">
    <property type="term" value="P:cell division"/>
    <property type="evidence" value="ECO:0007669"/>
    <property type="project" value="UniProtKB-KW"/>
</dbReference>
<accession>D2MMW3</accession>
<evidence type="ECO:0000313" key="3">
    <source>
        <dbReference type="Proteomes" id="UP000005017"/>
    </source>
</evidence>
<organism evidence="2 3">
    <name type="scientific">Bulleidia extructa W1219</name>
    <dbReference type="NCBI Taxonomy" id="679192"/>
    <lineage>
        <taxon>Bacteria</taxon>
        <taxon>Bacillati</taxon>
        <taxon>Bacillota</taxon>
        <taxon>Erysipelotrichia</taxon>
        <taxon>Erysipelotrichales</taxon>
        <taxon>Erysipelotrichaceae</taxon>
        <taxon>Bulleidia</taxon>
    </lineage>
</organism>
<dbReference type="STRING" id="679192.HMPREF9013_1097"/>
<feature type="coiled-coil region" evidence="1">
    <location>
        <begin position="36"/>
        <end position="70"/>
    </location>
</feature>
<dbReference type="Proteomes" id="UP000005017">
    <property type="component" value="Unassembled WGS sequence"/>
</dbReference>
<dbReference type="PANTHER" id="PTHR40027">
    <property type="entry name" value="CELL DIVISION PROTEIN DIVIC"/>
    <property type="match status" value="1"/>
</dbReference>
<keyword evidence="2" id="KW-0132">Cell division</keyword>
<dbReference type="AlphaFoldDB" id="D2MMW3"/>
<dbReference type="InterPro" id="IPR007060">
    <property type="entry name" value="FtsL/DivIC"/>
</dbReference>
<name>D2MMW3_9FIRM</name>
<dbReference type="eggNOG" id="COG2919">
    <property type="taxonomic scope" value="Bacteria"/>
</dbReference>
<comment type="caution">
    <text evidence="2">The sequence shown here is derived from an EMBL/GenBank/DDBJ whole genome shotgun (WGS) entry which is preliminary data.</text>
</comment>
<reference evidence="3" key="1">
    <citation type="submission" date="2009-12" db="EMBL/GenBank/DDBJ databases">
        <title>Sequence of Clostridiales genomosp. BVAB3 str. UPII9-5.</title>
        <authorList>
            <person name="Madupu R."/>
            <person name="Durkin A.S."/>
            <person name="Torralba M."/>
            <person name="Methe B."/>
            <person name="Sutton G.G."/>
            <person name="Strausberg R.L."/>
            <person name="Nelson K.E."/>
        </authorList>
    </citation>
    <scope>NUCLEOTIDE SEQUENCE [LARGE SCALE GENOMIC DNA]</scope>
    <source>
        <strain evidence="3">W1219</strain>
    </source>
</reference>
<gene>
    <name evidence="2" type="ORF">HMPREF9013_1097</name>
</gene>
<sequence>MAKKVKKAHLKPLTKLFLLGVILFLLVQVIGQARTYFSLKSQLADAKEKLQKVKDENNQLNSEKEKLQDPDYVESYARSNYMLSKDGEQIFYIPKKDK</sequence>
<dbReference type="Pfam" id="PF04977">
    <property type="entry name" value="DivIC"/>
    <property type="match status" value="1"/>
</dbReference>
<dbReference type="OrthoDB" id="1652515at2"/>
<dbReference type="RefSeq" id="WP_006626734.1">
    <property type="nucleotide sequence ID" value="NZ_ADFR01000002.1"/>
</dbReference>
<evidence type="ECO:0000313" key="2">
    <source>
        <dbReference type="EMBL" id="EFC06389.1"/>
    </source>
</evidence>
<keyword evidence="3" id="KW-1185">Reference proteome</keyword>
<evidence type="ECO:0000256" key="1">
    <source>
        <dbReference type="SAM" id="Coils"/>
    </source>
</evidence>
<dbReference type="EMBL" id="ADFR01000002">
    <property type="protein sequence ID" value="EFC06389.1"/>
    <property type="molecule type" value="Genomic_DNA"/>
</dbReference>